<evidence type="ECO:0000313" key="1">
    <source>
        <dbReference type="EMBL" id="KAG8052550.1"/>
    </source>
</evidence>
<name>A0A8J5R6Q5_ZIZPA</name>
<gene>
    <name evidence="1" type="ORF">GUJ93_ZPchr0001g31138</name>
</gene>
<keyword evidence="2" id="KW-1185">Reference proteome</keyword>
<proteinExistence type="predicted"/>
<dbReference type="EMBL" id="JAAALK010000288">
    <property type="protein sequence ID" value="KAG8052550.1"/>
    <property type="molecule type" value="Genomic_DNA"/>
</dbReference>
<reference evidence="1" key="1">
    <citation type="journal article" date="2021" name="bioRxiv">
        <title>Whole Genome Assembly and Annotation of Northern Wild Rice, Zizania palustris L., Supports a Whole Genome Duplication in the Zizania Genus.</title>
        <authorList>
            <person name="Haas M."/>
            <person name="Kono T."/>
            <person name="Macchietto M."/>
            <person name="Millas R."/>
            <person name="McGilp L."/>
            <person name="Shao M."/>
            <person name="Duquette J."/>
            <person name="Hirsch C.N."/>
            <person name="Kimball J."/>
        </authorList>
    </citation>
    <scope>NUCLEOTIDE SEQUENCE</scope>
    <source>
        <tissue evidence="1">Fresh leaf tissue</tissue>
    </source>
</reference>
<accession>A0A8J5R6Q5</accession>
<organism evidence="1 2">
    <name type="scientific">Zizania palustris</name>
    <name type="common">Northern wild rice</name>
    <dbReference type="NCBI Taxonomy" id="103762"/>
    <lineage>
        <taxon>Eukaryota</taxon>
        <taxon>Viridiplantae</taxon>
        <taxon>Streptophyta</taxon>
        <taxon>Embryophyta</taxon>
        <taxon>Tracheophyta</taxon>
        <taxon>Spermatophyta</taxon>
        <taxon>Magnoliopsida</taxon>
        <taxon>Liliopsida</taxon>
        <taxon>Poales</taxon>
        <taxon>Poaceae</taxon>
        <taxon>BOP clade</taxon>
        <taxon>Oryzoideae</taxon>
        <taxon>Oryzeae</taxon>
        <taxon>Zizaniinae</taxon>
        <taxon>Zizania</taxon>
    </lineage>
</organism>
<protein>
    <submittedName>
        <fullName evidence="1">Uncharacterized protein</fullName>
    </submittedName>
</protein>
<reference evidence="1" key="2">
    <citation type="submission" date="2021-02" db="EMBL/GenBank/DDBJ databases">
        <authorList>
            <person name="Kimball J.A."/>
            <person name="Haas M.W."/>
            <person name="Macchietto M."/>
            <person name="Kono T."/>
            <person name="Duquette J."/>
            <person name="Shao M."/>
        </authorList>
    </citation>
    <scope>NUCLEOTIDE SEQUENCE</scope>
    <source>
        <tissue evidence="1">Fresh leaf tissue</tissue>
    </source>
</reference>
<dbReference type="AlphaFoldDB" id="A0A8J5R6Q5"/>
<sequence>MVARHACSSSSSASFLELEQLLLSSFTISCTGNLSSTLSAQNFAMAFSCSIPSESCATSWITVSRSLPSTYVPLVVVSSYSCSCSNDLVLDRRLVTLRLSAKGHSAIAAGPTSRLKNSREAVLREEDSHPHTTT</sequence>
<dbReference type="PROSITE" id="PS51257">
    <property type="entry name" value="PROKAR_LIPOPROTEIN"/>
    <property type="match status" value="1"/>
</dbReference>
<dbReference type="Proteomes" id="UP000729402">
    <property type="component" value="Unassembled WGS sequence"/>
</dbReference>
<comment type="caution">
    <text evidence="1">The sequence shown here is derived from an EMBL/GenBank/DDBJ whole genome shotgun (WGS) entry which is preliminary data.</text>
</comment>
<evidence type="ECO:0000313" key="2">
    <source>
        <dbReference type="Proteomes" id="UP000729402"/>
    </source>
</evidence>